<sequence length="152" mass="15402">MSLIELMVTITLMFVICLVGLPLTKAWVDSAHQREAAGILAEGLGRAKALAMRNPSGIADPAQPGAFVCLSGNTIAVARPDQSTACGKGTLAWSATLPTGSSIVLASKAAFHCVAYSARGAALAMDVAAATCTTTSIEAHAGDEDAFVVSVP</sequence>
<dbReference type="EMBL" id="FONH01000002">
    <property type="protein sequence ID" value="SFE32730.1"/>
    <property type="molecule type" value="Genomic_DNA"/>
</dbReference>
<name>A0A1I1ZQQ4_9GAMM</name>
<keyword evidence="1" id="KW-0472">Membrane</keyword>
<keyword evidence="1" id="KW-1133">Transmembrane helix</keyword>
<evidence type="ECO:0000313" key="3">
    <source>
        <dbReference type="Proteomes" id="UP000199477"/>
    </source>
</evidence>
<dbReference type="Proteomes" id="UP000199477">
    <property type="component" value="Unassembled WGS sequence"/>
</dbReference>
<accession>A0A1I1ZQQ4</accession>
<reference evidence="3" key="1">
    <citation type="submission" date="2016-10" db="EMBL/GenBank/DDBJ databases">
        <authorList>
            <person name="Varghese N."/>
            <person name="Submissions S."/>
        </authorList>
    </citation>
    <scope>NUCLEOTIDE SEQUENCE [LARGE SCALE GENOMIC DNA]</scope>
    <source>
        <strain evidence="3">UNC178MFTsu3.1</strain>
    </source>
</reference>
<protein>
    <submittedName>
        <fullName evidence="2">Tfp pilus assembly protein FimT</fullName>
    </submittedName>
</protein>
<proteinExistence type="predicted"/>
<dbReference type="InterPro" id="IPR045584">
    <property type="entry name" value="Pilin-like"/>
</dbReference>
<evidence type="ECO:0000256" key="1">
    <source>
        <dbReference type="SAM" id="Phobius"/>
    </source>
</evidence>
<feature type="transmembrane region" description="Helical" evidence="1">
    <location>
        <begin position="6"/>
        <end position="24"/>
    </location>
</feature>
<organism evidence="2 3">
    <name type="scientific">Dyella marensis</name>
    <dbReference type="NCBI Taxonomy" id="500610"/>
    <lineage>
        <taxon>Bacteria</taxon>
        <taxon>Pseudomonadati</taxon>
        <taxon>Pseudomonadota</taxon>
        <taxon>Gammaproteobacteria</taxon>
        <taxon>Lysobacterales</taxon>
        <taxon>Rhodanobacteraceae</taxon>
        <taxon>Dyella</taxon>
    </lineage>
</organism>
<keyword evidence="3" id="KW-1185">Reference proteome</keyword>
<dbReference type="STRING" id="500610.SAMN02799615_00759"/>
<dbReference type="SUPFAM" id="SSF54523">
    <property type="entry name" value="Pili subunits"/>
    <property type="match status" value="1"/>
</dbReference>
<keyword evidence="1" id="KW-0812">Transmembrane</keyword>
<dbReference type="AlphaFoldDB" id="A0A1I1ZQQ4"/>
<gene>
    <name evidence="2" type="ORF">SAMN02799615_00759</name>
</gene>
<evidence type="ECO:0000313" key="2">
    <source>
        <dbReference type="EMBL" id="SFE32730.1"/>
    </source>
</evidence>